<dbReference type="GO" id="GO:0003774">
    <property type="term" value="F:cytoskeletal motor activity"/>
    <property type="evidence" value="ECO:0007669"/>
    <property type="project" value="InterPro"/>
</dbReference>
<evidence type="ECO:0000313" key="4">
    <source>
        <dbReference type="EMBL" id="QNE36261.1"/>
    </source>
</evidence>
<dbReference type="Proteomes" id="UP000515511">
    <property type="component" value="Chromosome"/>
</dbReference>
<accession>A0A7G6YCP6</accession>
<dbReference type="GO" id="GO:0005198">
    <property type="term" value="F:structural molecule activity"/>
    <property type="evidence" value="ECO:0007669"/>
    <property type="project" value="InterPro"/>
</dbReference>
<protein>
    <submittedName>
        <fullName evidence="4">Flagellar hook-basal body complex protein FliE</fullName>
    </submittedName>
</protein>
<dbReference type="EMBL" id="CP043641">
    <property type="protein sequence ID" value="QNE36261.1"/>
    <property type="molecule type" value="Genomic_DNA"/>
</dbReference>
<dbReference type="GO" id="GO:0009425">
    <property type="term" value="C:bacterial-type flagellum basal body"/>
    <property type="evidence" value="ECO:0007669"/>
    <property type="project" value="UniProtKB-SubCell"/>
</dbReference>
<dbReference type="RefSeq" id="WP_185275697.1">
    <property type="nucleotide sequence ID" value="NZ_CP043641.1"/>
</dbReference>
<reference evidence="5" key="1">
    <citation type="submission" date="2019-09" db="EMBL/GenBank/DDBJ databases">
        <title>Antimicrobial potential of Antarctic Bacteria.</title>
        <authorList>
            <person name="Benaud N."/>
            <person name="Edwards R.J."/>
            <person name="Ferrari B.C."/>
        </authorList>
    </citation>
    <scope>NUCLEOTIDE SEQUENCE [LARGE SCALE GENOMIC DNA]</scope>
    <source>
        <strain evidence="5">INR9</strain>
    </source>
</reference>
<sequence>MSIPAIGALSLGNVQQPTPAVAPASSGSGAGGFGAALTGAVNNLQQLQSTSDAANVKAVTGNLNDIQDATVAAARVQTTVQLMATLRNQAVDAFNTIMRMGG</sequence>
<dbReference type="GO" id="GO:0071973">
    <property type="term" value="P:bacterial-type flagellum-dependent cell motility"/>
    <property type="evidence" value="ECO:0007669"/>
    <property type="project" value="InterPro"/>
</dbReference>
<name>A0A7G6YCP6_9MICO</name>
<dbReference type="KEGG" id="lse:F1C12_14835"/>
<keyword evidence="4" id="KW-0282">Flagellum</keyword>
<evidence type="ECO:0000256" key="2">
    <source>
        <dbReference type="ARBA" id="ARBA00009272"/>
    </source>
</evidence>
<dbReference type="Pfam" id="PF02049">
    <property type="entry name" value="FliE"/>
    <property type="match status" value="1"/>
</dbReference>
<dbReference type="InterPro" id="IPR001624">
    <property type="entry name" value="FliE"/>
</dbReference>
<evidence type="ECO:0000256" key="3">
    <source>
        <dbReference type="ARBA" id="ARBA00023143"/>
    </source>
</evidence>
<proteinExistence type="inferred from homology"/>
<evidence type="ECO:0000313" key="5">
    <source>
        <dbReference type="Proteomes" id="UP000515511"/>
    </source>
</evidence>
<organism evidence="4 5">
    <name type="scientific">Leifsonia shinshuensis</name>
    <dbReference type="NCBI Taxonomy" id="150026"/>
    <lineage>
        <taxon>Bacteria</taxon>
        <taxon>Bacillati</taxon>
        <taxon>Actinomycetota</taxon>
        <taxon>Actinomycetes</taxon>
        <taxon>Micrococcales</taxon>
        <taxon>Microbacteriaceae</taxon>
        <taxon>Leifsonia</taxon>
    </lineage>
</organism>
<keyword evidence="3" id="KW-0975">Bacterial flagellum</keyword>
<dbReference type="AlphaFoldDB" id="A0A7G6YCP6"/>
<comment type="subcellular location">
    <subcellularLocation>
        <location evidence="1">Bacterial flagellum basal body</location>
    </subcellularLocation>
</comment>
<keyword evidence="4" id="KW-0966">Cell projection</keyword>
<dbReference type="PANTHER" id="PTHR34653:SF1">
    <property type="entry name" value="FLAGELLAR HOOK-BASAL BODY COMPLEX PROTEIN FLIE"/>
    <property type="match status" value="1"/>
</dbReference>
<comment type="similarity">
    <text evidence="2">Belongs to the FliE family.</text>
</comment>
<gene>
    <name evidence="4" type="ORF">F1C12_14835</name>
</gene>
<keyword evidence="4" id="KW-0969">Cilium</keyword>
<evidence type="ECO:0000256" key="1">
    <source>
        <dbReference type="ARBA" id="ARBA00004117"/>
    </source>
</evidence>
<dbReference type="PANTHER" id="PTHR34653">
    <property type="match status" value="1"/>
</dbReference>